<comment type="similarity">
    <text evidence="1">Belongs to the NifU family.</text>
</comment>
<proteinExistence type="inferred from homology"/>
<evidence type="ECO:0000256" key="2">
    <source>
        <dbReference type="SAM" id="MobiDB-lite"/>
    </source>
</evidence>
<sequence>MCDKCGCGEAKTEDSAVRRPQADFEEKVKQVIEAVRPALQDHGGDVELVGTDADNTVRVRLQGACQGCPGAAMTMKMGIERMLREKVPEVKEVVAVD</sequence>
<protein>
    <recommendedName>
        <fullName evidence="3">NIF system FeS cluster assembly NifU C-terminal domain-containing protein</fullName>
    </recommendedName>
</protein>
<dbReference type="GO" id="GO:0005506">
    <property type="term" value="F:iron ion binding"/>
    <property type="evidence" value="ECO:0007669"/>
    <property type="project" value="InterPro"/>
</dbReference>
<organism evidence="4">
    <name type="scientific">marine sediment metagenome</name>
    <dbReference type="NCBI Taxonomy" id="412755"/>
    <lineage>
        <taxon>unclassified sequences</taxon>
        <taxon>metagenomes</taxon>
        <taxon>ecological metagenomes</taxon>
    </lineage>
</organism>
<dbReference type="PANTHER" id="PTHR11178:SF1">
    <property type="entry name" value="NFU1 IRON-SULFUR CLUSTER SCAFFOLD HOMOLOG, MITOCHONDRIAL"/>
    <property type="match status" value="1"/>
</dbReference>
<evidence type="ECO:0000256" key="1">
    <source>
        <dbReference type="ARBA" id="ARBA00006420"/>
    </source>
</evidence>
<accession>X1N2Q6</accession>
<name>X1N2Q6_9ZZZZ</name>
<dbReference type="EMBL" id="BARV01014897">
    <property type="protein sequence ID" value="GAI24526.1"/>
    <property type="molecule type" value="Genomic_DNA"/>
</dbReference>
<dbReference type="InterPro" id="IPR001075">
    <property type="entry name" value="NIF_FeS_clus_asmbl_NifU_C"/>
</dbReference>
<dbReference type="GO" id="GO:0051536">
    <property type="term" value="F:iron-sulfur cluster binding"/>
    <property type="evidence" value="ECO:0007669"/>
    <property type="project" value="InterPro"/>
</dbReference>
<dbReference type="Gene3D" id="3.30.300.130">
    <property type="entry name" value="Fe-S cluster assembly (FSCA)"/>
    <property type="match status" value="1"/>
</dbReference>
<gene>
    <name evidence="4" type="ORF">S06H3_25846</name>
</gene>
<reference evidence="4" key="1">
    <citation type="journal article" date="2014" name="Front. Microbiol.">
        <title>High frequency of phylogenetically diverse reductive dehalogenase-homologous genes in deep subseafloor sedimentary metagenomes.</title>
        <authorList>
            <person name="Kawai M."/>
            <person name="Futagami T."/>
            <person name="Toyoda A."/>
            <person name="Takaki Y."/>
            <person name="Nishi S."/>
            <person name="Hori S."/>
            <person name="Arai W."/>
            <person name="Tsubouchi T."/>
            <person name="Morono Y."/>
            <person name="Uchiyama I."/>
            <person name="Ito T."/>
            <person name="Fujiyama A."/>
            <person name="Inagaki F."/>
            <person name="Takami H."/>
        </authorList>
    </citation>
    <scope>NUCLEOTIDE SEQUENCE</scope>
    <source>
        <strain evidence="4">Expedition CK06-06</strain>
    </source>
</reference>
<dbReference type="PANTHER" id="PTHR11178">
    <property type="entry name" value="IRON-SULFUR CLUSTER SCAFFOLD PROTEIN NFU-RELATED"/>
    <property type="match status" value="1"/>
</dbReference>
<dbReference type="Pfam" id="PF01106">
    <property type="entry name" value="NifU"/>
    <property type="match status" value="1"/>
</dbReference>
<dbReference type="AlphaFoldDB" id="X1N2Q6"/>
<feature type="region of interest" description="Disordered" evidence="2">
    <location>
        <begin position="1"/>
        <end position="21"/>
    </location>
</feature>
<feature type="domain" description="NIF system FeS cluster assembly NifU C-terminal" evidence="3">
    <location>
        <begin position="28"/>
        <end position="94"/>
    </location>
</feature>
<comment type="caution">
    <text evidence="4">The sequence shown here is derived from an EMBL/GenBank/DDBJ whole genome shotgun (WGS) entry which is preliminary data.</text>
</comment>
<dbReference type="GO" id="GO:0016226">
    <property type="term" value="P:iron-sulfur cluster assembly"/>
    <property type="evidence" value="ECO:0007669"/>
    <property type="project" value="InterPro"/>
</dbReference>
<dbReference type="SUPFAM" id="SSF117916">
    <property type="entry name" value="Fe-S cluster assembly (FSCA) domain-like"/>
    <property type="match status" value="1"/>
</dbReference>
<dbReference type="InterPro" id="IPR034904">
    <property type="entry name" value="FSCA_dom_sf"/>
</dbReference>
<evidence type="ECO:0000259" key="3">
    <source>
        <dbReference type="Pfam" id="PF01106"/>
    </source>
</evidence>
<evidence type="ECO:0000313" key="4">
    <source>
        <dbReference type="EMBL" id="GAI24526.1"/>
    </source>
</evidence>
<feature type="compositionally biased region" description="Basic and acidic residues" evidence="2">
    <location>
        <begin position="10"/>
        <end position="21"/>
    </location>
</feature>